<protein>
    <submittedName>
        <fullName evidence="4">Pilus assembly protein</fullName>
    </submittedName>
</protein>
<proteinExistence type="predicted"/>
<name>A0ABS8C914_9BURK</name>
<reference evidence="4 5" key="1">
    <citation type="submission" date="2020-07" db="EMBL/GenBank/DDBJ databases">
        <title>Pusillimonas sp. nov., isolated from poultry manure in Taiwan.</title>
        <authorList>
            <person name="Lin S.-Y."/>
            <person name="Tang Y.-S."/>
            <person name="Young C.-C."/>
        </authorList>
    </citation>
    <scope>NUCLEOTIDE SEQUENCE [LARGE SCALE GENOMIC DNA]</scope>
    <source>
        <strain evidence="4 5">CC-YST705</strain>
    </source>
</reference>
<feature type="transmembrane region" description="Helical" evidence="2">
    <location>
        <begin position="20"/>
        <end position="42"/>
    </location>
</feature>
<organism evidence="4 5">
    <name type="scientific">Mesopusillimonas faecipullorum</name>
    <dbReference type="NCBI Taxonomy" id="2755040"/>
    <lineage>
        <taxon>Bacteria</taxon>
        <taxon>Pseudomonadati</taxon>
        <taxon>Pseudomonadota</taxon>
        <taxon>Betaproteobacteria</taxon>
        <taxon>Burkholderiales</taxon>
        <taxon>Alcaligenaceae</taxon>
        <taxon>Mesopusillimonas</taxon>
    </lineage>
</organism>
<keyword evidence="5" id="KW-1185">Reference proteome</keyword>
<keyword evidence="2" id="KW-0812">Transmembrane</keyword>
<evidence type="ECO:0000256" key="2">
    <source>
        <dbReference type="SAM" id="Phobius"/>
    </source>
</evidence>
<dbReference type="EMBL" id="JACDXW010000001">
    <property type="protein sequence ID" value="MCB5362525.1"/>
    <property type="molecule type" value="Genomic_DNA"/>
</dbReference>
<keyword evidence="2" id="KW-1133">Transmembrane helix</keyword>
<accession>A0ABS8C914</accession>
<feature type="domain" description="TadE-like" evidence="3">
    <location>
        <begin position="14"/>
        <end position="56"/>
    </location>
</feature>
<evidence type="ECO:0000256" key="1">
    <source>
        <dbReference type="SAM" id="MobiDB-lite"/>
    </source>
</evidence>
<evidence type="ECO:0000259" key="3">
    <source>
        <dbReference type="Pfam" id="PF07811"/>
    </source>
</evidence>
<sequence>MGVYLSSFRFKQKGSGLAEFGLAAVLLLAIGLGTVEIAHWMAVRQVLSLALQQAARTGAVNHGHPGQIAESFENALLPLFTPAASAQQRLHQHLEAVQVQLGAPAWHMAVLSPHLAAFNEFDPPEPFAGASVGTPATLSLLSAAHHLRRIDNDYQDLQHRRYLARGWPEGRGPGSAQTIYEANTLTLALIYPHRPLLPLTRQLLRLLPGGSANYAARILSQGYLPLSRKISQTMQSHPVRWPSLASGKITYDMTGPKLADMGQACPGCHHDSGGQPSPGAGSNTSGGNTDIGPGISDAPGAGQLPSTGIAPAPGGAEDAPIMEDLCGIALCCAD</sequence>
<dbReference type="RefSeq" id="WP_226952754.1">
    <property type="nucleotide sequence ID" value="NZ_JACDXW010000001.1"/>
</dbReference>
<dbReference type="InterPro" id="IPR012495">
    <property type="entry name" value="TadE-like_dom"/>
</dbReference>
<evidence type="ECO:0000313" key="4">
    <source>
        <dbReference type="EMBL" id="MCB5362525.1"/>
    </source>
</evidence>
<dbReference type="Pfam" id="PF07811">
    <property type="entry name" value="TadE"/>
    <property type="match status" value="1"/>
</dbReference>
<evidence type="ECO:0000313" key="5">
    <source>
        <dbReference type="Proteomes" id="UP000776983"/>
    </source>
</evidence>
<feature type="region of interest" description="Disordered" evidence="1">
    <location>
        <begin position="262"/>
        <end position="316"/>
    </location>
</feature>
<dbReference type="Proteomes" id="UP000776983">
    <property type="component" value="Unassembled WGS sequence"/>
</dbReference>
<gene>
    <name evidence="4" type="ORF">H0484_01975</name>
</gene>
<keyword evidence="2" id="KW-0472">Membrane</keyword>
<comment type="caution">
    <text evidence="4">The sequence shown here is derived from an EMBL/GenBank/DDBJ whole genome shotgun (WGS) entry which is preliminary data.</text>
</comment>